<name>A0AAD5WW69_9PEZI</name>
<gene>
    <name evidence="2" type="ORF">MKZ38_003146</name>
</gene>
<dbReference type="InterPro" id="IPR012349">
    <property type="entry name" value="Split_barrel_FMN-bd"/>
</dbReference>
<dbReference type="AlphaFoldDB" id="A0AAD5WW69"/>
<evidence type="ECO:0000313" key="3">
    <source>
        <dbReference type="Proteomes" id="UP001201980"/>
    </source>
</evidence>
<comment type="caution">
    <text evidence="2">The sequence shown here is derived from an EMBL/GenBank/DDBJ whole genome shotgun (WGS) entry which is preliminary data.</text>
</comment>
<dbReference type="Gene3D" id="2.30.110.10">
    <property type="entry name" value="Electron Transport, Fmn-binding Protein, Chain A"/>
    <property type="match status" value="1"/>
</dbReference>
<dbReference type="SUPFAM" id="SSF50475">
    <property type="entry name" value="FMN-binding split barrel"/>
    <property type="match status" value="1"/>
</dbReference>
<dbReference type="Pfam" id="PF16242">
    <property type="entry name" value="Pyrid_ox_like"/>
    <property type="match status" value="1"/>
</dbReference>
<dbReference type="PANTHER" id="PTHR34818">
    <property type="entry name" value="PROTEIN BLI-3"/>
    <property type="match status" value="1"/>
</dbReference>
<proteinExistence type="predicted"/>
<sequence length="210" mass="23140">MSNPTEQRTQAPGPDPYREANMENQISLKQKVEDLQEFMNNCKYSMMTTRDAQSGNLISRCMALAATETEGIDLIFFTNTQSHKTSEVASDPHVNIGFLNSSGEWASISGTSTVDTDRELVKKHYSASLRAWLGDLGDGVHDGKENDPRIAIMKVRMNSATYSLLAKGAMGRTKELAKGMAKGTPAHVNSMREITEDEVGMWRTSASMVQ</sequence>
<evidence type="ECO:0000313" key="2">
    <source>
        <dbReference type="EMBL" id="KAJ2907290.1"/>
    </source>
</evidence>
<dbReference type="PANTHER" id="PTHR34818:SF1">
    <property type="entry name" value="PROTEIN BLI-3"/>
    <property type="match status" value="1"/>
</dbReference>
<keyword evidence="3" id="KW-1185">Reference proteome</keyword>
<dbReference type="Proteomes" id="UP001201980">
    <property type="component" value="Unassembled WGS sequence"/>
</dbReference>
<accession>A0AAD5WW69</accession>
<dbReference type="InterPro" id="IPR052917">
    <property type="entry name" value="Stress-Dev_Protein"/>
</dbReference>
<feature type="domain" description="General stress protein FMN-binding split barrel" evidence="1">
    <location>
        <begin position="31"/>
        <end position="183"/>
    </location>
</feature>
<dbReference type="InterPro" id="IPR038725">
    <property type="entry name" value="YdaG_split_barrel_FMN-bd"/>
</dbReference>
<protein>
    <recommendedName>
        <fullName evidence="1">General stress protein FMN-binding split barrel domain-containing protein</fullName>
    </recommendedName>
</protein>
<dbReference type="EMBL" id="JAKWBI020000001">
    <property type="protein sequence ID" value="KAJ2907290.1"/>
    <property type="molecule type" value="Genomic_DNA"/>
</dbReference>
<evidence type="ECO:0000259" key="1">
    <source>
        <dbReference type="Pfam" id="PF16242"/>
    </source>
</evidence>
<organism evidence="2 3">
    <name type="scientific">Zalerion maritima</name>
    <dbReference type="NCBI Taxonomy" id="339359"/>
    <lineage>
        <taxon>Eukaryota</taxon>
        <taxon>Fungi</taxon>
        <taxon>Dikarya</taxon>
        <taxon>Ascomycota</taxon>
        <taxon>Pezizomycotina</taxon>
        <taxon>Sordariomycetes</taxon>
        <taxon>Lulworthiomycetidae</taxon>
        <taxon>Lulworthiales</taxon>
        <taxon>Lulworthiaceae</taxon>
        <taxon>Zalerion</taxon>
    </lineage>
</organism>
<reference evidence="2" key="1">
    <citation type="submission" date="2022-07" db="EMBL/GenBank/DDBJ databases">
        <title>Draft genome sequence of Zalerion maritima ATCC 34329, a (micro)plastics degrading marine fungus.</title>
        <authorList>
            <person name="Paco A."/>
            <person name="Goncalves M.F.M."/>
            <person name="Rocha-Santos T.A.P."/>
            <person name="Alves A."/>
        </authorList>
    </citation>
    <scope>NUCLEOTIDE SEQUENCE</scope>
    <source>
        <strain evidence="2">ATCC 34329</strain>
    </source>
</reference>